<evidence type="ECO:0000313" key="2">
    <source>
        <dbReference type="Proteomes" id="UP000324222"/>
    </source>
</evidence>
<proteinExistence type="predicted"/>
<comment type="caution">
    <text evidence="1">The sequence shown here is derived from an EMBL/GenBank/DDBJ whole genome shotgun (WGS) entry which is preliminary data.</text>
</comment>
<reference evidence="1 2" key="1">
    <citation type="submission" date="2019-05" db="EMBL/GenBank/DDBJ databases">
        <title>Another draft genome of Portunus trituberculatus and its Hox gene families provides insights of decapod evolution.</title>
        <authorList>
            <person name="Jeong J.-H."/>
            <person name="Song I."/>
            <person name="Kim S."/>
            <person name="Choi T."/>
            <person name="Kim D."/>
            <person name="Ryu S."/>
            <person name="Kim W."/>
        </authorList>
    </citation>
    <scope>NUCLEOTIDE SEQUENCE [LARGE SCALE GENOMIC DNA]</scope>
    <source>
        <tissue evidence="1">Muscle</tissue>
    </source>
</reference>
<protein>
    <submittedName>
        <fullName evidence="1">Uncharacterized protein</fullName>
    </submittedName>
</protein>
<sequence length="64" mass="6753">MSGRCHAAAVLCACRPCEAAPLGIFERPQHVVLGSQGCSLLVMEYLSGVHERGGKENGDDGVLR</sequence>
<accession>A0A5B7HLW5</accession>
<dbReference type="AlphaFoldDB" id="A0A5B7HLW5"/>
<gene>
    <name evidence="1" type="ORF">E2C01_065433</name>
</gene>
<dbReference type="Proteomes" id="UP000324222">
    <property type="component" value="Unassembled WGS sequence"/>
</dbReference>
<evidence type="ECO:0000313" key="1">
    <source>
        <dbReference type="EMBL" id="MPC71163.1"/>
    </source>
</evidence>
<organism evidence="1 2">
    <name type="scientific">Portunus trituberculatus</name>
    <name type="common">Swimming crab</name>
    <name type="synonym">Neptunus trituberculatus</name>
    <dbReference type="NCBI Taxonomy" id="210409"/>
    <lineage>
        <taxon>Eukaryota</taxon>
        <taxon>Metazoa</taxon>
        <taxon>Ecdysozoa</taxon>
        <taxon>Arthropoda</taxon>
        <taxon>Crustacea</taxon>
        <taxon>Multicrustacea</taxon>
        <taxon>Malacostraca</taxon>
        <taxon>Eumalacostraca</taxon>
        <taxon>Eucarida</taxon>
        <taxon>Decapoda</taxon>
        <taxon>Pleocyemata</taxon>
        <taxon>Brachyura</taxon>
        <taxon>Eubrachyura</taxon>
        <taxon>Portunoidea</taxon>
        <taxon>Portunidae</taxon>
        <taxon>Portuninae</taxon>
        <taxon>Portunus</taxon>
    </lineage>
</organism>
<dbReference type="EMBL" id="VSRR010032413">
    <property type="protein sequence ID" value="MPC71163.1"/>
    <property type="molecule type" value="Genomic_DNA"/>
</dbReference>
<keyword evidence="2" id="KW-1185">Reference proteome</keyword>
<name>A0A5B7HLW5_PORTR</name>